<reference evidence="1 2" key="1">
    <citation type="submission" date="2020-08" db="EMBL/GenBank/DDBJ databases">
        <title>Bridging the membrane lipid divide: bacteria of the FCB group superphylum have the potential to synthesize archaeal ether lipids.</title>
        <authorList>
            <person name="Villanueva L."/>
            <person name="Von Meijenfeldt F.A.B."/>
            <person name="Westbye A.B."/>
            <person name="Yadav S."/>
            <person name="Hopmans E.C."/>
            <person name="Dutilh B.E."/>
            <person name="Sinninghe Damste J.S."/>
        </authorList>
    </citation>
    <scope>NUCLEOTIDE SEQUENCE [LARGE SCALE GENOMIC DNA]</scope>
    <source>
        <strain evidence="1">NIOZ-UU17</strain>
    </source>
</reference>
<name>A0A8J6P207_9BACT</name>
<protein>
    <submittedName>
        <fullName evidence="1">Uncharacterized protein</fullName>
    </submittedName>
</protein>
<dbReference type="AlphaFoldDB" id="A0A8J6P207"/>
<sequence>MRQLLNSDMEFLVESDFIYLPLLLDPAIENEVQNLLRPGKPVENPGHPESKTIITHKDRQFVKALSIHSILENYEVINAYDYKNRRKEFLTKYQLTREVDDILLDDTLKTIIFQVMPYFVRKNRGLQRKKLQDEDILDLIAEKIDIPEKYYKEAQTFRHVEHLKTVLTGLENKKQTFKPPGNGLLATHQLRDWFHEAIHAKILAKEHDRLTKALQIRLQFSQAKPEHAATLLYIADTGSMEIDGFGFARKNAYKGAYFVYKRIGEYVLKDYYARSYLFPACRVAVSTYTPFRPFVMEKYKHPFLLRHKSGQDICMKHFAPSSEFTAENAIRVLEEGLTALRYGYNARRRNGYHSLDRTWVHIPTIDFEDYRM</sequence>
<organism evidence="1 2">
    <name type="scientific">Candidatus Desulfatibia vada</name>
    <dbReference type="NCBI Taxonomy" id="2841696"/>
    <lineage>
        <taxon>Bacteria</taxon>
        <taxon>Pseudomonadati</taxon>
        <taxon>Thermodesulfobacteriota</taxon>
        <taxon>Desulfobacteria</taxon>
        <taxon>Desulfobacterales</taxon>
        <taxon>Desulfobacterales incertae sedis</taxon>
        <taxon>Candidatus Desulfatibia</taxon>
    </lineage>
</organism>
<evidence type="ECO:0000313" key="1">
    <source>
        <dbReference type="EMBL" id="MBC8431667.1"/>
    </source>
</evidence>
<comment type="caution">
    <text evidence="1">The sequence shown here is derived from an EMBL/GenBank/DDBJ whole genome shotgun (WGS) entry which is preliminary data.</text>
</comment>
<accession>A0A8J6P207</accession>
<gene>
    <name evidence="1" type="ORF">H8D96_07075</name>
</gene>
<evidence type="ECO:0000313" key="2">
    <source>
        <dbReference type="Proteomes" id="UP000605201"/>
    </source>
</evidence>
<dbReference type="Proteomes" id="UP000605201">
    <property type="component" value="Unassembled WGS sequence"/>
</dbReference>
<proteinExistence type="predicted"/>
<dbReference type="EMBL" id="JACNIG010000163">
    <property type="protein sequence ID" value="MBC8431667.1"/>
    <property type="molecule type" value="Genomic_DNA"/>
</dbReference>